<evidence type="ECO:0000313" key="2">
    <source>
        <dbReference type="Proteomes" id="UP000028933"/>
    </source>
</evidence>
<dbReference type="HOGENOM" id="CLU_132570_1_0_10"/>
<reference evidence="1" key="2">
    <citation type="journal article" date="2015" name="Genome Biol. Evol.">
        <title>Complete Genome Sequence and Transcriptomic Analysis of the Novel Pathogen Elizabethkingia anophelis in Response to Oxidative Stress.</title>
        <authorList>
            <person name="Li Y."/>
            <person name="Liu Y."/>
            <person name="Chew S.C."/>
            <person name="Tay M."/>
            <person name="Salido M.M."/>
            <person name="Teo J."/>
            <person name="Lauro F.M."/>
            <person name="Givskov M."/>
            <person name="Yang L."/>
        </authorList>
    </citation>
    <scope>NUCLEOTIDE SEQUENCE</scope>
    <source>
        <strain evidence="1">NUHP1</strain>
    </source>
</reference>
<dbReference type="AlphaFoldDB" id="A0A077EJ22"/>
<name>A0A077EJ22_9FLAO</name>
<dbReference type="GeneID" id="56682860"/>
<accession>A0A077EJ22</accession>
<dbReference type="STRING" id="1338011.BD94_1755"/>
<evidence type="ECO:0000313" key="1">
    <source>
        <dbReference type="EMBL" id="AIL45530.1"/>
    </source>
</evidence>
<dbReference type="Proteomes" id="UP000028933">
    <property type="component" value="Chromosome"/>
</dbReference>
<dbReference type="KEGG" id="eao:BD94_1755"/>
<reference evidence="1" key="1">
    <citation type="journal article" date="2013" name="Lancet">
        <title>First case of E anophelis outbreak in an intensive-care unit.</title>
        <authorList>
            <person name="Teo J."/>
            <person name="Tan S.Y."/>
            <person name="Tay M."/>
            <person name="Ding Y."/>
            <person name="Kjelleberg S."/>
            <person name="Givskov M."/>
            <person name="Lin R.T."/>
            <person name="Yang L."/>
        </authorList>
    </citation>
    <scope>NUCLEOTIDE SEQUENCE [LARGE SCALE GENOMIC DNA]</scope>
    <source>
        <strain evidence="1">NUHP1</strain>
    </source>
</reference>
<dbReference type="EMBL" id="CP007547">
    <property type="protein sequence ID" value="AIL45530.1"/>
    <property type="molecule type" value="Genomic_DNA"/>
</dbReference>
<proteinExistence type="predicted"/>
<protein>
    <submittedName>
        <fullName evidence="1">Uncharacterized protein</fullName>
    </submittedName>
</protein>
<dbReference type="RefSeq" id="WP_009094898.1">
    <property type="nucleotide sequence ID" value="NZ_CP007547.1"/>
</dbReference>
<dbReference type="eggNOG" id="ENOG5033A7G">
    <property type="taxonomic scope" value="Bacteria"/>
</dbReference>
<organism evidence="1 2">
    <name type="scientific">Elizabethkingia anophelis NUHP1</name>
    <dbReference type="NCBI Taxonomy" id="1338011"/>
    <lineage>
        <taxon>Bacteria</taxon>
        <taxon>Pseudomonadati</taxon>
        <taxon>Bacteroidota</taxon>
        <taxon>Flavobacteriia</taxon>
        <taxon>Flavobacteriales</taxon>
        <taxon>Weeksellaceae</taxon>
        <taxon>Elizabethkingia</taxon>
    </lineage>
</organism>
<sequence length="126" mass="14517">MKSLISIFIIFTIALRPVLPLLDYALNYDYIVSRLCENRNRPQLDCNGICYLSKELVKVSDSSPKQENSKINISGFIDAFIVNETFTFKSLLTGITHKVKPSVYYSDFYDFTSQTRIFRPPLVSIF</sequence>
<gene>
    <name evidence="1" type="ORF">BD94_1755</name>
</gene>